<evidence type="ECO:0000256" key="7">
    <source>
        <dbReference type="ARBA" id="ARBA00039966"/>
    </source>
</evidence>
<dbReference type="EMBL" id="SDHZ01000001">
    <property type="protein sequence ID" value="RXK86113.1"/>
    <property type="molecule type" value="Genomic_DNA"/>
</dbReference>
<dbReference type="GO" id="GO:0097431">
    <property type="term" value="C:mitotic spindle pole"/>
    <property type="evidence" value="ECO:0007669"/>
    <property type="project" value="TreeGrafter"/>
</dbReference>
<evidence type="ECO:0000313" key="11">
    <source>
        <dbReference type="EMBL" id="RXK86113.1"/>
    </source>
</evidence>
<reference evidence="11 12" key="1">
    <citation type="submission" date="2019-01" db="EMBL/GenBank/DDBJ databases">
        <title>Filimonas sp. strain TTM-71.</title>
        <authorList>
            <person name="Chen W.-M."/>
        </authorList>
    </citation>
    <scope>NUCLEOTIDE SEQUENCE [LARGE SCALE GENOMIC DNA]</scope>
    <source>
        <strain evidence="11 12">TTM-71</strain>
    </source>
</reference>
<dbReference type="RefSeq" id="WP_129001863.1">
    <property type="nucleotide sequence ID" value="NZ_SDHZ01000001.1"/>
</dbReference>
<proteinExistence type="predicted"/>
<dbReference type="AlphaFoldDB" id="A0A4Q1DBY2"/>
<dbReference type="GO" id="GO:0005876">
    <property type="term" value="C:spindle microtubule"/>
    <property type="evidence" value="ECO:0007669"/>
    <property type="project" value="TreeGrafter"/>
</dbReference>
<evidence type="ECO:0000256" key="9">
    <source>
        <dbReference type="SAM" id="Coils"/>
    </source>
</evidence>
<dbReference type="InterPro" id="IPR049039">
    <property type="entry name" value="RMD1-3_a_helical_rpt"/>
</dbReference>
<keyword evidence="9" id="KW-0175">Coiled coil</keyword>
<dbReference type="SUPFAM" id="SSF48452">
    <property type="entry name" value="TPR-like"/>
    <property type="match status" value="1"/>
</dbReference>
<comment type="subcellular location">
    <subcellularLocation>
        <location evidence="1">Cytoplasm</location>
        <location evidence="1">Cytoskeleton</location>
    </subcellularLocation>
</comment>
<dbReference type="Gene3D" id="1.25.40.10">
    <property type="entry name" value="Tetratricopeptide repeat domain"/>
    <property type="match status" value="1"/>
</dbReference>
<dbReference type="Pfam" id="PF21033">
    <property type="entry name" value="RMD1-3"/>
    <property type="match status" value="1"/>
</dbReference>
<keyword evidence="10" id="KW-0732">Signal</keyword>
<evidence type="ECO:0000256" key="4">
    <source>
        <dbReference type="ARBA" id="ARBA00022737"/>
    </source>
</evidence>
<evidence type="ECO:0000256" key="3">
    <source>
        <dbReference type="ARBA" id="ARBA00022490"/>
    </source>
</evidence>
<feature type="chain" id="PRO_5020458475" description="Regulator of microtubule dynamics protein 1" evidence="10">
    <location>
        <begin position="25"/>
        <end position="256"/>
    </location>
</feature>
<keyword evidence="3" id="KW-0963">Cytoplasm</keyword>
<protein>
    <recommendedName>
        <fullName evidence="7">Regulator of microtubule dynamics protein 1</fullName>
    </recommendedName>
    <alternativeName>
        <fullName evidence="8">Protein FAM82B</fullName>
    </alternativeName>
</protein>
<keyword evidence="4" id="KW-0677">Repeat</keyword>
<evidence type="ECO:0000256" key="10">
    <source>
        <dbReference type="SAM" id="SignalP"/>
    </source>
</evidence>
<dbReference type="InterPro" id="IPR011990">
    <property type="entry name" value="TPR-like_helical_dom_sf"/>
</dbReference>
<dbReference type="GO" id="GO:0008017">
    <property type="term" value="F:microtubule binding"/>
    <property type="evidence" value="ECO:0007669"/>
    <property type="project" value="TreeGrafter"/>
</dbReference>
<evidence type="ECO:0000256" key="5">
    <source>
        <dbReference type="ARBA" id="ARBA00022803"/>
    </source>
</evidence>
<sequence>MINRKKWFLLFSACLCMSISQLKAQDKNTLLQEAQNLERQFKDGEALEKYKTLANADTTNIPVLLKAAELSCAVGGRIADKNARKPYYDQAAGFAAKAIAAAPQNPQANYVMALVAGRMTEVETENKKIIAYVKQIKEYGDKAISLNPSFGKAYYLVGKWHSEMVNLAWFKKAAIKTIYGGMPAASIDSAITYMEKCRTLEPYYVLNYLDLAKAYKAEDKPAKAIEVLNKLVKLPTRTADDNAFKAEGKKMLESMQ</sequence>
<evidence type="ECO:0000256" key="8">
    <source>
        <dbReference type="ARBA" id="ARBA00041958"/>
    </source>
</evidence>
<dbReference type="PANTHER" id="PTHR16056">
    <property type="entry name" value="REGULATOR OF MICROTUBULE DYNAMICS PROTEIN"/>
    <property type="match status" value="1"/>
</dbReference>
<keyword evidence="12" id="KW-1185">Reference proteome</keyword>
<name>A0A4Q1DBY2_9BACT</name>
<feature type="coiled-coil region" evidence="9">
    <location>
        <begin position="20"/>
        <end position="47"/>
    </location>
</feature>
<dbReference type="OrthoDB" id="9813878at2"/>
<comment type="subunit">
    <text evidence="2">Interacts with microtubules.</text>
</comment>
<evidence type="ECO:0000256" key="1">
    <source>
        <dbReference type="ARBA" id="ARBA00004245"/>
    </source>
</evidence>
<comment type="caution">
    <text evidence="11">The sequence shown here is derived from an EMBL/GenBank/DDBJ whole genome shotgun (WGS) entry which is preliminary data.</text>
</comment>
<accession>A0A4Q1DBY2</accession>
<gene>
    <name evidence="11" type="ORF">ESB13_04695</name>
</gene>
<keyword evidence="6" id="KW-0206">Cytoskeleton</keyword>
<organism evidence="11 12">
    <name type="scientific">Filimonas effusa</name>
    <dbReference type="NCBI Taxonomy" id="2508721"/>
    <lineage>
        <taxon>Bacteria</taxon>
        <taxon>Pseudomonadati</taxon>
        <taxon>Bacteroidota</taxon>
        <taxon>Chitinophagia</taxon>
        <taxon>Chitinophagales</taxon>
        <taxon>Chitinophagaceae</taxon>
        <taxon>Filimonas</taxon>
    </lineage>
</organism>
<evidence type="ECO:0000313" key="12">
    <source>
        <dbReference type="Proteomes" id="UP000290545"/>
    </source>
</evidence>
<evidence type="ECO:0000256" key="2">
    <source>
        <dbReference type="ARBA" id="ARBA00011375"/>
    </source>
</evidence>
<keyword evidence="5" id="KW-0802">TPR repeat</keyword>
<feature type="signal peptide" evidence="10">
    <location>
        <begin position="1"/>
        <end position="24"/>
    </location>
</feature>
<dbReference type="Proteomes" id="UP000290545">
    <property type="component" value="Unassembled WGS sequence"/>
</dbReference>
<dbReference type="GO" id="GO:0005737">
    <property type="term" value="C:cytoplasm"/>
    <property type="evidence" value="ECO:0007669"/>
    <property type="project" value="TreeGrafter"/>
</dbReference>
<evidence type="ECO:0000256" key="6">
    <source>
        <dbReference type="ARBA" id="ARBA00023212"/>
    </source>
</evidence>
<dbReference type="PANTHER" id="PTHR16056:SF16">
    <property type="entry name" value="REGULATOR OF MICROTUBULE DYNAMICS PROTEIN 1"/>
    <property type="match status" value="1"/>
</dbReference>